<accession>A0ABU4SA67</accession>
<keyword evidence="2" id="KW-1185">Reference proteome</keyword>
<dbReference type="InterPro" id="IPR006441">
    <property type="entry name" value="Phage_P2_GpN"/>
</dbReference>
<reference evidence="2" key="1">
    <citation type="journal article" date="2024" name="Toxins">
        <title>Genome Sequence Analysis of Native Xenorhabdus Strains Isolated from Entomopathogenic Nematodes in Argentina.</title>
        <authorList>
            <person name="Palma L."/>
            <person name="Frizzo L."/>
            <person name="Kaiser S."/>
            <person name="Berry C."/>
            <person name="Caballero P."/>
            <person name="Bode H.B."/>
            <person name="Del Valle E.E."/>
        </authorList>
    </citation>
    <scope>NUCLEOTIDE SEQUENCE [LARGE SCALE GENOMIC DNA]</scope>
    <source>
        <strain evidence="2">12</strain>
    </source>
</reference>
<dbReference type="NCBIfam" id="TIGR01551">
    <property type="entry name" value="major_capsid_P2"/>
    <property type="match status" value="1"/>
</dbReference>
<protein>
    <submittedName>
        <fullName evidence="1">Phage major capsid protein, P2 family</fullName>
    </submittedName>
</protein>
<dbReference type="Proteomes" id="UP001271890">
    <property type="component" value="Unassembled WGS sequence"/>
</dbReference>
<evidence type="ECO:0000313" key="2">
    <source>
        <dbReference type="Proteomes" id="UP001271890"/>
    </source>
</evidence>
<dbReference type="RefSeq" id="WP_319930094.1">
    <property type="nucleotide sequence ID" value="NZ_VCDN01000038.1"/>
</dbReference>
<evidence type="ECO:0000313" key="1">
    <source>
        <dbReference type="EMBL" id="MDX7987670.1"/>
    </source>
</evidence>
<gene>
    <name evidence="1" type="ORF">FE392_10045</name>
</gene>
<proteinExistence type="predicted"/>
<name>A0ABU4SA67_9GAMM</name>
<dbReference type="Pfam" id="PF05125">
    <property type="entry name" value="Phage_cap_P2"/>
    <property type="match status" value="1"/>
</dbReference>
<comment type="caution">
    <text evidence="1">The sequence shown here is derived from an EMBL/GenBank/DDBJ whole genome shotgun (WGS) entry which is preliminary data.</text>
</comment>
<dbReference type="EMBL" id="VCDN01000038">
    <property type="protein sequence ID" value="MDX7987670.1"/>
    <property type="molecule type" value="Genomic_DNA"/>
</dbReference>
<organism evidence="1 2">
    <name type="scientific">Xenorhabdus santafensis</name>
    <dbReference type="NCBI Taxonomy" id="2582833"/>
    <lineage>
        <taxon>Bacteria</taxon>
        <taxon>Pseudomonadati</taxon>
        <taxon>Pseudomonadota</taxon>
        <taxon>Gammaproteobacteria</taxon>
        <taxon>Enterobacterales</taxon>
        <taxon>Morganellaceae</taxon>
        <taxon>Xenorhabdus</taxon>
    </lineage>
</organism>
<sequence>MSLSNEGRQQYLSYLDQQGKLNGVKREGDSIQLSVDPAVQQRLEKAKMESSPFLKEINSFGVNEQEGEKVGVGIRRTIASRNTSTTERREPVDVHDLKANRYRCEQTNFDTAISYTQIDAWAGHPEFQQLISQQIVQQEANDRLMIGFNGTSVAVKSDREQNPLLQDINIGWLQHLRNAAPHRVMKGITLTSRDEDGKIIKKGQYGNYDAMVYDAVNSLLDPWHQNAPGLIAITGARLTTQKNFKILNQHSQQNPNMELLAGNELMKLSTLGGLPVFRVPFFPDGAIFITTLKNLSLYWQKGKYNRYVKNEPEYNRIATYAQSNDGYAIEDFGLSCLIEDISFAGAEGSNE</sequence>